<feature type="coiled-coil region" evidence="9">
    <location>
        <begin position="313"/>
        <end position="379"/>
    </location>
</feature>
<feature type="compositionally biased region" description="Acidic residues" evidence="10">
    <location>
        <begin position="269"/>
        <end position="292"/>
    </location>
</feature>
<dbReference type="PANTHER" id="PTHR10589:SF16">
    <property type="entry name" value="UBIQUITIN CARBOXYL-TERMINAL HYDROLASE ISOZYME L5"/>
    <property type="match status" value="1"/>
</dbReference>
<feature type="compositionally biased region" description="Low complexity" evidence="10">
    <location>
        <begin position="295"/>
        <end position="313"/>
    </location>
</feature>
<dbReference type="Pfam" id="PF01088">
    <property type="entry name" value="Peptidase_C12"/>
    <property type="match status" value="1"/>
</dbReference>
<dbReference type="InterPro" id="IPR038765">
    <property type="entry name" value="Papain-like_cys_pep_sf"/>
</dbReference>
<keyword evidence="4 7" id="KW-0833">Ubl conjugation pathway</keyword>
<feature type="site" description="Important for enzyme activity" evidence="7">
    <location>
        <position position="203"/>
    </location>
</feature>
<dbReference type="InterPro" id="IPR001578">
    <property type="entry name" value="Peptidase_C12_UCH"/>
</dbReference>
<dbReference type="GO" id="GO:0016579">
    <property type="term" value="P:protein deubiquitination"/>
    <property type="evidence" value="ECO:0007669"/>
    <property type="project" value="TreeGrafter"/>
</dbReference>
<dbReference type="InterPro" id="IPR036959">
    <property type="entry name" value="Peptidase_C12_UCH_sf"/>
</dbReference>
<feature type="active site" description="Proton donor" evidence="7">
    <location>
        <position position="188"/>
    </location>
</feature>
<accession>A0A9P6N1X1</accession>
<proteinExistence type="inferred from homology"/>
<feature type="active site" description="Nucleophile" evidence="7">
    <location>
        <position position="106"/>
    </location>
</feature>
<feature type="region of interest" description="Disordered" evidence="10">
    <location>
        <begin position="265"/>
        <end position="313"/>
    </location>
</feature>
<dbReference type="SUPFAM" id="SSF54001">
    <property type="entry name" value="Cysteine proteinases"/>
    <property type="match status" value="1"/>
</dbReference>
<evidence type="ECO:0000259" key="11">
    <source>
        <dbReference type="PROSITE" id="PS52048"/>
    </source>
</evidence>
<dbReference type="Gene3D" id="3.40.532.10">
    <property type="entry name" value="Peptidase C12, ubiquitin carboxyl-terminal hydrolase"/>
    <property type="match status" value="1"/>
</dbReference>
<keyword evidence="6 7" id="KW-0788">Thiol protease</keyword>
<keyword evidence="3 7" id="KW-0645">Protease</keyword>
<protein>
    <recommendedName>
        <fullName evidence="8">Ubiquitin carboxyl-terminal hydrolase</fullName>
        <ecNumber evidence="8">3.4.19.12</ecNumber>
    </recommendedName>
</protein>
<feature type="site" description="Transition state stabilizer" evidence="7">
    <location>
        <position position="100"/>
    </location>
</feature>
<evidence type="ECO:0000256" key="6">
    <source>
        <dbReference type="ARBA" id="ARBA00022807"/>
    </source>
</evidence>
<evidence type="ECO:0000256" key="5">
    <source>
        <dbReference type="ARBA" id="ARBA00022801"/>
    </source>
</evidence>
<dbReference type="Proteomes" id="UP000703661">
    <property type="component" value="Unassembled WGS sequence"/>
</dbReference>
<evidence type="ECO:0000256" key="2">
    <source>
        <dbReference type="ARBA" id="ARBA00009326"/>
    </source>
</evidence>
<sequence length="381" mass="44509">MTLRAEKPVTTDPSYTSLGGHWCTIESTPTVFNALVMKNGIRETHVKEVWSLEPEIFNALKNDHVYGFIFLLRPQEGRMSKYEELLEPTLDTSEIYFANQVIPDACGTQALLSIAMNCPEMEIGPMLNEFKEFTAKFEPKARLAMTNCRQLRENHNSLCDYYERDPVLPLPFLVEVNNEEGEEEDQFHYVAYVHVDGYLWELDGLQPGPLRRMACTRENWLDVARIEFKARMMTYEEGEDRFVLMAVVKDPLVKLRARLERLRNGEEKEKEEEEEEEEGNDNTCPNEEDGGDDQNNNSNYNNFATGNNNYNNNNQTREEIKEVESEIGNIIQEREAEKREIREMEADFRESINIFMKALVQLEAEDEMMKKKKKSKKRKRK</sequence>
<reference evidence="12" key="1">
    <citation type="journal article" date="2020" name="Fungal Divers.">
        <title>Resolving the Mortierellaceae phylogeny through synthesis of multi-gene phylogenetics and phylogenomics.</title>
        <authorList>
            <person name="Vandepol N."/>
            <person name="Liber J."/>
            <person name="Desiro A."/>
            <person name="Na H."/>
            <person name="Kennedy M."/>
            <person name="Barry K."/>
            <person name="Grigoriev I.V."/>
            <person name="Miller A.N."/>
            <person name="O'Donnell K."/>
            <person name="Stajich J.E."/>
            <person name="Bonito G."/>
        </authorList>
    </citation>
    <scope>NUCLEOTIDE SEQUENCE</scope>
    <source>
        <strain evidence="12">NRRL 2769</strain>
    </source>
</reference>
<comment type="catalytic activity">
    <reaction evidence="1 7 8">
        <text>Thiol-dependent hydrolysis of ester, thioester, amide, peptide and isopeptide bonds formed by the C-terminal Gly of ubiquitin (a 76-residue protein attached to proteins as an intracellular targeting signal).</text>
        <dbReference type="EC" id="3.4.19.12"/>
    </reaction>
</comment>
<gene>
    <name evidence="12" type="primary">UCHL5_1</name>
    <name evidence="12" type="ORF">BGZ80_001076</name>
</gene>
<evidence type="ECO:0000256" key="9">
    <source>
        <dbReference type="SAM" id="Coils"/>
    </source>
</evidence>
<organism evidence="12 13">
    <name type="scientific">Entomortierella chlamydospora</name>
    <dbReference type="NCBI Taxonomy" id="101097"/>
    <lineage>
        <taxon>Eukaryota</taxon>
        <taxon>Fungi</taxon>
        <taxon>Fungi incertae sedis</taxon>
        <taxon>Mucoromycota</taxon>
        <taxon>Mortierellomycotina</taxon>
        <taxon>Mortierellomycetes</taxon>
        <taxon>Mortierellales</taxon>
        <taxon>Mortierellaceae</taxon>
        <taxon>Entomortierella</taxon>
    </lineage>
</organism>
<keyword evidence="5 7" id="KW-0378">Hydrolase</keyword>
<evidence type="ECO:0000256" key="8">
    <source>
        <dbReference type="RuleBase" id="RU361215"/>
    </source>
</evidence>
<evidence type="ECO:0000256" key="7">
    <source>
        <dbReference type="PROSITE-ProRule" id="PRU01393"/>
    </source>
</evidence>
<name>A0A9P6N1X1_9FUNG</name>
<evidence type="ECO:0000313" key="12">
    <source>
        <dbReference type="EMBL" id="KAG0022098.1"/>
    </source>
</evidence>
<dbReference type="AlphaFoldDB" id="A0A9P6N1X1"/>
<evidence type="ECO:0000313" key="13">
    <source>
        <dbReference type="Proteomes" id="UP000703661"/>
    </source>
</evidence>
<dbReference type="EMBL" id="JAAAID010000124">
    <property type="protein sequence ID" value="KAG0022098.1"/>
    <property type="molecule type" value="Genomic_DNA"/>
</dbReference>
<comment type="caution">
    <text evidence="12">The sequence shown here is derived from an EMBL/GenBank/DDBJ whole genome shotgun (WGS) entry which is preliminary data.</text>
</comment>
<evidence type="ECO:0000256" key="1">
    <source>
        <dbReference type="ARBA" id="ARBA00000707"/>
    </source>
</evidence>
<dbReference type="GO" id="GO:0005737">
    <property type="term" value="C:cytoplasm"/>
    <property type="evidence" value="ECO:0007669"/>
    <property type="project" value="TreeGrafter"/>
</dbReference>
<keyword evidence="9" id="KW-0175">Coiled coil</keyword>
<dbReference type="GO" id="GO:0004843">
    <property type="term" value="F:cysteine-type deubiquitinase activity"/>
    <property type="evidence" value="ECO:0007669"/>
    <property type="project" value="UniProtKB-UniRule"/>
</dbReference>
<dbReference type="PRINTS" id="PR00707">
    <property type="entry name" value="UBCTHYDRLASE"/>
</dbReference>
<comment type="similarity">
    <text evidence="2 7 8">Belongs to the peptidase C12 family.</text>
</comment>
<dbReference type="OrthoDB" id="1924260at2759"/>
<evidence type="ECO:0000256" key="4">
    <source>
        <dbReference type="ARBA" id="ARBA00022786"/>
    </source>
</evidence>
<dbReference type="EC" id="3.4.19.12" evidence="8"/>
<dbReference type="PANTHER" id="PTHR10589">
    <property type="entry name" value="UBIQUITIN CARBOXYL-TERMINAL HYDROLASE"/>
    <property type="match status" value="1"/>
</dbReference>
<dbReference type="GO" id="GO:0006511">
    <property type="term" value="P:ubiquitin-dependent protein catabolic process"/>
    <property type="evidence" value="ECO:0007669"/>
    <property type="project" value="UniProtKB-UniRule"/>
</dbReference>
<feature type="domain" description="UCH catalytic" evidence="11">
    <location>
        <begin position="21"/>
        <end position="249"/>
    </location>
</feature>
<evidence type="ECO:0000256" key="3">
    <source>
        <dbReference type="ARBA" id="ARBA00022670"/>
    </source>
</evidence>
<evidence type="ECO:0000256" key="10">
    <source>
        <dbReference type="SAM" id="MobiDB-lite"/>
    </source>
</evidence>
<dbReference type="PROSITE" id="PS52048">
    <property type="entry name" value="UCH_DOMAIN"/>
    <property type="match status" value="1"/>
</dbReference>
<keyword evidence="13" id="KW-1185">Reference proteome</keyword>